<keyword evidence="1" id="KW-1133">Transmembrane helix</keyword>
<evidence type="ECO:0000313" key="2">
    <source>
        <dbReference type="EMBL" id="KAL3319119.1"/>
    </source>
</evidence>
<keyword evidence="1" id="KW-0472">Membrane</keyword>
<keyword evidence="3" id="KW-1185">Reference proteome</keyword>
<proteinExistence type="predicted"/>
<accession>A0ABD2QHX9</accession>
<evidence type="ECO:0000313" key="3">
    <source>
        <dbReference type="Proteomes" id="UP001626550"/>
    </source>
</evidence>
<feature type="transmembrane region" description="Helical" evidence="1">
    <location>
        <begin position="75"/>
        <end position="97"/>
    </location>
</feature>
<protein>
    <submittedName>
        <fullName evidence="2">Uncharacterized protein</fullName>
    </submittedName>
</protein>
<gene>
    <name evidence="2" type="ORF">Ciccas_002207</name>
</gene>
<dbReference type="AlphaFoldDB" id="A0ABD2QHX9"/>
<dbReference type="Proteomes" id="UP001626550">
    <property type="component" value="Unassembled WGS sequence"/>
</dbReference>
<sequence length="151" mass="17131">MFIIQLFSSAKVIKHVGGVFYVERQFTFTSWPGRDNQTCLQISCMIDQDEYVSDEIVLKNRTVCRHTLCLSWSSLLAGMAGIILVNLLVFAGIYLAYARQSCKKHPTQNAISSPRERCLLPKTESDLEVYNHQSTLDNVFIPPSNSFLTLH</sequence>
<name>A0ABD2QHX9_9PLAT</name>
<organism evidence="2 3">
    <name type="scientific">Cichlidogyrus casuarinus</name>
    <dbReference type="NCBI Taxonomy" id="1844966"/>
    <lineage>
        <taxon>Eukaryota</taxon>
        <taxon>Metazoa</taxon>
        <taxon>Spiralia</taxon>
        <taxon>Lophotrochozoa</taxon>
        <taxon>Platyhelminthes</taxon>
        <taxon>Monogenea</taxon>
        <taxon>Monopisthocotylea</taxon>
        <taxon>Dactylogyridea</taxon>
        <taxon>Ancyrocephalidae</taxon>
        <taxon>Cichlidogyrus</taxon>
    </lineage>
</organism>
<evidence type="ECO:0000256" key="1">
    <source>
        <dbReference type="SAM" id="Phobius"/>
    </source>
</evidence>
<dbReference type="EMBL" id="JBJKFK010000168">
    <property type="protein sequence ID" value="KAL3319119.1"/>
    <property type="molecule type" value="Genomic_DNA"/>
</dbReference>
<comment type="caution">
    <text evidence="2">The sequence shown here is derived from an EMBL/GenBank/DDBJ whole genome shotgun (WGS) entry which is preliminary data.</text>
</comment>
<reference evidence="2 3" key="1">
    <citation type="submission" date="2024-11" db="EMBL/GenBank/DDBJ databases">
        <title>Adaptive evolution of stress response genes in parasites aligns with host niche diversity.</title>
        <authorList>
            <person name="Hahn C."/>
            <person name="Resl P."/>
        </authorList>
    </citation>
    <scope>NUCLEOTIDE SEQUENCE [LARGE SCALE GENOMIC DNA]</scope>
    <source>
        <strain evidence="2">EGGRZ-B1_66</strain>
        <tissue evidence="2">Body</tissue>
    </source>
</reference>
<keyword evidence="1" id="KW-0812">Transmembrane</keyword>